<feature type="region of interest" description="Disordered" evidence="2">
    <location>
        <begin position="40"/>
        <end position="90"/>
    </location>
</feature>
<dbReference type="AlphaFoldDB" id="A0A5B1LFM3"/>
<accession>A0A5B1LFM3</accession>
<dbReference type="SUPFAM" id="SSF69318">
    <property type="entry name" value="Integrin alpha N-terminal domain"/>
    <property type="match status" value="1"/>
</dbReference>
<name>A0A5B1LFM3_9ACTN</name>
<dbReference type="PANTHER" id="PTHR46580">
    <property type="entry name" value="SENSOR KINASE-RELATED"/>
    <property type="match status" value="1"/>
</dbReference>
<feature type="signal peptide" evidence="3">
    <location>
        <begin position="1"/>
        <end position="20"/>
    </location>
</feature>
<feature type="compositionally biased region" description="Low complexity" evidence="2">
    <location>
        <begin position="51"/>
        <end position="90"/>
    </location>
</feature>
<dbReference type="InterPro" id="IPR028994">
    <property type="entry name" value="Integrin_alpha_N"/>
</dbReference>
<dbReference type="PANTHER" id="PTHR46580:SF2">
    <property type="entry name" value="MAM DOMAIN-CONTAINING PROTEIN"/>
    <property type="match status" value="1"/>
</dbReference>
<evidence type="ECO:0000256" key="1">
    <source>
        <dbReference type="ARBA" id="ARBA00022729"/>
    </source>
</evidence>
<reference evidence="4 5" key="2">
    <citation type="submission" date="2019-09" db="EMBL/GenBank/DDBJ databases">
        <authorList>
            <person name="Jin C."/>
        </authorList>
    </citation>
    <scope>NUCLEOTIDE SEQUENCE [LARGE SCALE GENOMIC DNA]</scope>
    <source>
        <strain evidence="4 5">BN130099</strain>
    </source>
</reference>
<gene>
    <name evidence="4" type="ORF">F0U44_11815</name>
</gene>
<keyword evidence="1 3" id="KW-0732">Signal</keyword>
<evidence type="ECO:0000256" key="3">
    <source>
        <dbReference type="SAM" id="SignalP"/>
    </source>
</evidence>
<dbReference type="Gene3D" id="2.130.10.130">
    <property type="entry name" value="Integrin alpha, N-terminal"/>
    <property type="match status" value="1"/>
</dbReference>
<evidence type="ECO:0000313" key="4">
    <source>
        <dbReference type="EMBL" id="KAA1419134.1"/>
    </source>
</evidence>
<reference evidence="4 5" key="1">
    <citation type="submission" date="2019-09" db="EMBL/GenBank/DDBJ databases">
        <title>Nocardioides panacisoli sp. nov., isolated from the soil of a ginseng field.</title>
        <authorList>
            <person name="Cho C."/>
        </authorList>
    </citation>
    <scope>NUCLEOTIDE SEQUENCE [LARGE SCALE GENOMIC DNA]</scope>
    <source>
        <strain evidence="4 5">BN130099</strain>
    </source>
</reference>
<sequence>MGLFAIFVLILAAATTLVVVAPWQDDSDVAVGEKVPVDVPTVGQFPEGDIAPSSTPSSTPTPSTVPAEPSEPPTTTSPAPQAPAVPVTSDLDGDGLGDAVAISGVDGDLSRVLLTSTGTAFTVEREPETTYDDRTWADFDGDGRLDQVSWSYRLDGTLALTSEDLDFRELDFALGLDPRQPFVTLKAADLDGDGAVDLVAYGATDPTHVAIWALRNEGGRFTAPQQWMRIPQTTYALTMVLPGDFTGDGIADVVVRAPEALPVLRETAHLGFSLLASSGSGFVATPLERPTRFADAADVVVGDVVGDGVPRIVLLGQGPDGLEAQVLRAADGRIVRDRRHDLVVDGAGDVADSVVSDVDGDGVDDVVYVVGGRRGGFRVLDLDSARRSGRDWAAAPRCASGDCALYFQNGF</sequence>
<dbReference type="InterPro" id="IPR013517">
    <property type="entry name" value="FG-GAP"/>
</dbReference>
<keyword evidence="5" id="KW-1185">Reference proteome</keyword>
<evidence type="ECO:0000313" key="5">
    <source>
        <dbReference type="Proteomes" id="UP000325003"/>
    </source>
</evidence>
<dbReference type="EMBL" id="VUJV01000003">
    <property type="protein sequence ID" value="KAA1419134.1"/>
    <property type="molecule type" value="Genomic_DNA"/>
</dbReference>
<comment type="caution">
    <text evidence="4">The sequence shown here is derived from an EMBL/GenBank/DDBJ whole genome shotgun (WGS) entry which is preliminary data.</text>
</comment>
<proteinExistence type="predicted"/>
<evidence type="ECO:0000256" key="2">
    <source>
        <dbReference type="SAM" id="MobiDB-lite"/>
    </source>
</evidence>
<dbReference type="Pfam" id="PF13517">
    <property type="entry name" value="FG-GAP_3"/>
    <property type="match status" value="1"/>
</dbReference>
<organism evidence="4 5">
    <name type="scientific">Nocardioides humilatus</name>
    <dbReference type="NCBI Taxonomy" id="2607660"/>
    <lineage>
        <taxon>Bacteria</taxon>
        <taxon>Bacillati</taxon>
        <taxon>Actinomycetota</taxon>
        <taxon>Actinomycetes</taxon>
        <taxon>Propionibacteriales</taxon>
        <taxon>Nocardioidaceae</taxon>
        <taxon>Nocardioides</taxon>
    </lineage>
</organism>
<protein>
    <submittedName>
        <fullName evidence="4">VCBS repeat-containing protein</fullName>
    </submittedName>
</protein>
<feature type="chain" id="PRO_5038513845" evidence="3">
    <location>
        <begin position="21"/>
        <end position="411"/>
    </location>
</feature>
<dbReference type="Proteomes" id="UP000325003">
    <property type="component" value="Unassembled WGS sequence"/>
</dbReference>